<dbReference type="EMBL" id="JAESHX010000106">
    <property type="protein sequence ID" value="MBW5894433.1"/>
    <property type="molecule type" value="Genomic_DNA"/>
</dbReference>
<dbReference type="RefSeq" id="WP_219681339.1">
    <property type="nucleotide sequence ID" value="NZ_JAESHX010000106.1"/>
</dbReference>
<protein>
    <submittedName>
        <fullName evidence="1">Uncharacterized protein</fullName>
    </submittedName>
</protein>
<reference evidence="1" key="2">
    <citation type="submission" date="2021-01" db="EMBL/GenBank/DDBJ databases">
        <authorList>
            <person name="Vargas Peralta D."/>
        </authorList>
    </citation>
    <scope>NUCLEOTIDE SEQUENCE</scope>
    <source>
        <strain evidence="1">A3</strain>
    </source>
</reference>
<comment type="caution">
    <text evidence="1">The sequence shown here is derived from an EMBL/GenBank/DDBJ whole genome shotgun (WGS) entry which is preliminary data.</text>
</comment>
<name>A0AAW4P4R0_9GAMM</name>
<organism evidence="1 2">
    <name type="scientific">Pectobacterium polaris</name>
    <dbReference type="NCBI Taxonomy" id="2042057"/>
    <lineage>
        <taxon>Bacteria</taxon>
        <taxon>Pseudomonadati</taxon>
        <taxon>Pseudomonadota</taxon>
        <taxon>Gammaproteobacteria</taxon>
        <taxon>Enterobacterales</taxon>
        <taxon>Pectobacteriaceae</taxon>
        <taxon>Pectobacterium</taxon>
    </lineage>
</organism>
<proteinExistence type="predicted"/>
<gene>
    <name evidence="1" type="ORF">IM880_19650</name>
</gene>
<evidence type="ECO:0000313" key="1">
    <source>
        <dbReference type="EMBL" id="MBW5894433.1"/>
    </source>
</evidence>
<evidence type="ECO:0000313" key="2">
    <source>
        <dbReference type="Proteomes" id="UP000696310"/>
    </source>
</evidence>
<sequence>MKRKLMLGFQVYKPYLSSGLITNTLVLPKKNRKIISINYNKKRYLSEMTVMVEKKISNPIILALRSVNGIKNIEIDNIDDKDVNVKTFGGFEFEGLNYWFYYSENKNLVMLEVSFIFTFEKIKEKNNLIILEAINNFNLKFTGIKASLSEIRLDAEEVDVEFGYGVLNSLEYIKGNKYDLESGISILSYVPKTMSSLFLEKNIVHDKVTDENKNEDE</sequence>
<accession>A0AAW4P4R0</accession>
<dbReference type="AlphaFoldDB" id="A0AAW4P4R0"/>
<reference evidence="1" key="1">
    <citation type="journal article" date="2021" name="bioRxiv">
        <title>Identification of Pectobacterium species isolated from the soft rot of tetecho (Neobuxbaumia tetetzo), a columnar cactus, and associated metagenomics.</title>
        <authorList>
            <person name="Vargas-Peralta D."/>
            <person name="Narvaez-Barragan D.A."/>
            <person name="de Sandozequi A."/>
            <person name="Romero-Gutierrez M.F."/>
            <person name="Segovia L."/>
            <person name="Martinez-Anaya C."/>
            <person name="Alcaraz L.D."/>
            <person name="de la Torre Almaraz R."/>
        </authorList>
    </citation>
    <scope>NUCLEOTIDE SEQUENCE</scope>
    <source>
        <strain evidence="1">A3</strain>
    </source>
</reference>
<dbReference type="Proteomes" id="UP000696310">
    <property type="component" value="Unassembled WGS sequence"/>
</dbReference>